<reference evidence="2" key="1">
    <citation type="submission" date="2021-02" db="EMBL/GenBank/DDBJ databases">
        <authorList>
            <person name="Nowell W R."/>
        </authorList>
    </citation>
    <scope>NUCLEOTIDE SEQUENCE</scope>
</reference>
<evidence type="ECO:0000313" key="4">
    <source>
        <dbReference type="Proteomes" id="UP000663872"/>
    </source>
</evidence>
<sequence length="459" mass="53059">MNTNNQTNEIVDDDGQQRFCQLRTEWFHQTPHSSVPHFYEQTVTTTTTTSINKEANSTTDEMTTVHLEKSPIRRVNLVTGPQSAYARLFPDKYRREQEDITRKQGSKWSDCQRYNFDRIQNQQISFSNDDKNEQLRQKSHQVSFDDQQCDEYLSNQNPRPKFDSYCAENLARIPLNYDPDPEIVYRDNPDKFVYIQKIGVRYLKPPTPPPPEPIIVREVRATPPQDPPPLYISSTPPITPRTPSPWIVREQPPTPPRHQPATIITKTLPPPPIPPRRVIIKRVPPLPAKPRPVIIEKWLPYKTPPERPIIYERVPQPEQTHRTQRNLILQYEPAHVRVEQDVQNVGCFRVDPQIYRAKFGSSLRRTDSIQKVLQDIGCDPNLLVSTGYQPQYASVQDNYISSSSSSHYDYPKSTTKTCFTDEQLATLLGTKINTNHHYDVPSTSTHQNQVHYTSVISSS</sequence>
<gene>
    <name evidence="2" type="ORF">GRG538_LOCUS5078</name>
    <name evidence="3" type="ORF">QYT958_LOCUS7127</name>
</gene>
<accession>A0A817VZU2</accession>
<proteinExistence type="predicted"/>
<dbReference type="EMBL" id="CAJNYT010000374">
    <property type="protein sequence ID" value="CAF3346091.1"/>
    <property type="molecule type" value="Genomic_DNA"/>
</dbReference>
<organism evidence="2 4">
    <name type="scientific">Rotaria socialis</name>
    <dbReference type="NCBI Taxonomy" id="392032"/>
    <lineage>
        <taxon>Eukaryota</taxon>
        <taxon>Metazoa</taxon>
        <taxon>Spiralia</taxon>
        <taxon>Gnathifera</taxon>
        <taxon>Rotifera</taxon>
        <taxon>Eurotatoria</taxon>
        <taxon>Bdelloidea</taxon>
        <taxon>Philodinida</taxon>
        <taxon>Philodinidae</taxon>
        <taxon>Rotaria</taxon>
    </lineage>
</organism>
<protein>
    <submittedName>
        <fullName evidence="2">Uncharacterized protein</fullName>
    </submittedName>
</protein>
<evidence type="ECO:0000313" key="3">
    <source>
        <dbReference type="EMBL" id="CAF4534205.1"/>
    </source>
</evidence>
<dbReference type="AlphaFoldDB" id="A0A817VZU2"/>
<dbReference type="Proteomes" id="UP000663872">
    <property type="component" value="Unassembled WGS sequence"/>
</dbReference>
<evidence type="ECO:0000256" key="1">
    <source>
        <dbReference type="SAM" id="MobiDB-lite"/>
    </source>
</evidence>
<evidence type="ECO:0000313" key="2">
    <source>
        <dbReference type="EMBL" id="CAF3346091.1"/>
    </source>
</evidence>
<name>A0A817VZU2_9BILA</name>
<feature type="region of interest" description="Disordered" evidence="1">
    <location>
        <begin position="439"/>
        <end position="459"/>
    </location>
</feature>
<dbReference type="EMBL" id="CAJOBR010000664">
    <property type="protein sequence ID" value="CAF4534205.1"/>
    <property type="molecule type" value="Genomic_DNA"/>
</dbReference>
<comment type="caution">
    <text evidence="2">The sequence shown here is derived from an EMBL/GenBank/DDBJ whole genome shotgun (WGS) entry which is preliminary data.</text>
</comment>
<dbReference type="Proteomes" id="UP000663848">
    <property type="component" value="Unassembled WGS sequence"/>
</dbReference>